<organism evidence="2 3">
    <name type="scientific">Pyricularia grisea</name>
    <name type="common">Crabgrass-specific blast fungus</name>
    <name type="synonym">Magnaporthe grisea</name>
    <dbReference type="NCBI Taxonomy" id="148305"/>
    <lineage>
        <taxon>Eukaryota</taxon>
        <taxon>Fungi</taxon>
        <taxon>Dikarya</taxon>
        <taxon>Ascomycota</taxon>
        <taxon>Pezizomycotina</taxon>
        <taxon>Sordariomycetes</taxon>
        <taxon>Sordariomycetidae</taxon>
        <taxon>Magnaporthales</taxon>
        <taxon>Pyriculariaceae</taxon>
        <taxon>Pyricularia</taxon>
    </lineage>
</organism>
<keyword evidence="2" id="KW-1185">Reference proteome</keyword>
<dbReference type="KEGG" id="pgri:PgNI_07691"/>
<reference evidence="3" key="3">
    <citation type="submission" date="2025-08" db="UniProtKB">
        <authorList>
            <consortium name="RefSeq"/>
        </authorList>
    </citation>
    <scope>IDENTIFICATION</scope>
    <source>
        <strain evidence="3">NI907</strain>
    </source>
</reference>
<evidence type="ECO:0000313" key="3">
    <source>
        <dbReference type="RefSeq" id="XP_030981632.1"/>
    </source>
</evidence>
<dbReference type="GeneID" id="41962610"/>
<reference evidence="3" key="2">
    <citation type="submission" date="2019-10" db="EMBL/GenBank/DDBJ databases">
        <authorList>
            <consortium name="NCBI Genome Project"/>
        </authorList>
    </citation>
    <scope>NUCLEOTIDE SEQUENCE</scope>
    <source>
        <strain evidence="3">NI907</strain>
    </source>
</reference>
<proteinExistence type="predicted"/>
<protein>
    <submittedName>
        <fullName evidence="3">Uncharacterized protein</fullName>
    </submittedName>
</protein>
<reference evidence="3" key="1">
    <citation type="journal article" date="2019" name="Mol. Biol. Evol.">
        <title>Blast fungal genomes show frequent chromosomal changes, gene gains and losses, and effector gene turnover.</title>
        <authorList>
            <person name="Gomez Luciano L.B."/>
            <person name="Jason Tsai I."/>
            <person name="Chuma I."/>
            <person name="Tosa Y."/>
            <person name="Chen Y.H."/>
            <person name="Li J.Y."/>
            <person name="Li M.Y."/>
            <person name="Jade Lu M.Y."/>
            <person name="Nakayashiki H."/>
            <person name="Li W.H."/>
        </authorList>
    </citation>
    <scope>NUCLEOTIDE SEQUENCE</scope>
    <source>
        <strain evidence="3">NI907</strain>
    </source>
</reference>
<evidence type="ECO:0000313" key="2">
    <source>
        <dbReference type="Proteomes" id="UP000515153"/>
    </source>
</evidence>
<dbReference type="Proteomes" id="UP000515153">
    <property type="component" value="Unplaced"/>
</dbReference>
<sequence length="73" mass="7948">MQTATFRGRTSPWPGEGDDFLPSSSARHGPETLGLHPRIAALPIMSSAKFLHIQQLSPSLWYSLFLVHGTSSA</sequence>
<accession>A0A6P8B367</accession>
<dbReference type="RefSeq" id="XP_030981632.1">
    <property type="nucleotide sequence ID" value="XM_031127701.1"/>
</dbReference>
<name>A0A6P8B367_PYRGI</name>
<evidence type="ECO:0000256" key="1">
    <source>
        <dbReference type="SAM" id="MobiDB-lite"/>
    </source>
</evidence>
<gene>
    <name evidence="3" type="ORF">PgNI_07691</name>
</gene>
<dbReference type="AlphaFoldDB" id="A0A6P8B367"/>
<feature type="region of interest" description="Disordered" evidence="1">
    <location>
        <begin position="1"/>
        <end position="32"/>
    </location>
</feature>